<dbReference type="GO" id="GO:0016779">
    <property type="term" value="F:nucleotidyltransferase activity"/>
    <property type="evidence" value="ECO:0007669"/>
    <property type="project" value="UniProtKB-KW"/>
</dbReference>
<feature type="domain" description="MobA-like NTP transferase" evidence="5">
    <location>
        <begin position="10"/>
        <end position="141"/>
    </location>
</feature>
<evidence type="ECO:0000256" key="1">
    <source>
        <dbReference type="ARBA" id="ARBA00022679"/>
    </source>
</evidence>
<dbReference type="SUPFAM" id="SSF53448">
    <property type="entry name" value="Nucleotide-diphospho-sugar transferases"/>
    <property type="match status" value="1"/>
</dbReference>
<dbReference type="Pfam" id="PF12804">
    <property type="entry name" value="NTP_transf_3"/>
    <property type="match status" value="1"/>
</dbReference>
<evidence type="ECO:0000313" key="7">
    <source>
        <dbReference type="Proteomes" id="UP000193963"/>
    </source>
</evidence>
<evidence type="ECO:0000256" key="4">
    <source>
        <dbReference type="SAM" id="MobiDB-lite"/>
    </source>
</evidence>
<keyword evidence="7" id="KW-1185">Reference proteome</keyword>
<evidence type="ECO:0000256" key="3">
    <source>
        <dbReference type="ARBA" id="ARBA00022842"/>
    </source>
</evidence>
<evidence type="ECO:0000313" key="6">
    <source>
        <dbReference type="EMBL" id="SLN67430.1"/>
    </source>
</evidence>
<keyword evidence="1 6" id="KW-0808">Transferase</keyword>
<dbReference type="Gene3D" id="3.90.550.10">
    <property type="entry name" value="Spore Coat Polysaccharide Biosynthesis Protein SpsA, Chain A"/>
    <property type="match status" value="1"/>
</dbReference>
<dbReference type="AlphaFoldDB" id="A0A1X7A0W2"/>
<dbReference type="GO" id="GO:0019134">
    <property type="term" value="F:glucosamine-1-phosphate N-acetyltransferase activity"/>
    <property type="evidence" value="ECO:0007669"/>
    <property type="project" value="UniProtKB-EC"/>
</dbReference>
<reference evidence="6 7" key="1">
    <citation type="submission" date="2017-03" db="EMBL/GenBank/DDBJ databases">
        <authorList>
            <person name="Afonso C.L."/>
            <person name="Miller P.J."/>
            <person name="Scott M.A."/>
            <person name="Spackman E."/>
            <person name="Goraichik I."/>
            <person name="Dimitrov K.M."/>
            <person name="Suarez D.L."/>
            <person name="Swayne D.E."/>
        </authorList>
    </citation>
    <scope>NUCLEOTIDE SEQUENCE [LARGE SCALE GENOMIC DNA]</scope>
    <source>
        <strain evidence="6 7">CECT 7751</strain>
    </source>
</reference>
<dbReference type="InterPro" id="IPR050065">
    <property type="entry name" value="GlmU-like"/>
</dbReference>
<dbReference type="CDD" id="cd06422">
    <property type="entry name" value="NTP_transferase_like_1"/>
    <property type="match status" value="1"/>
</dbReference>
<dbReference type="PANTHER" id="PTHR43584:SF8">
    <property type="entry name" value="N-ACETYLMURAMATE ALPHA-1-PHOSPHATE URIDYLYLTRANSFERASE"/>
    <property type="match status" value="1"/>
</dbReference>
<keyword evidence="6" id="KW-0012">Acyltransferase</keyword>
<keyword evidence="2" id="KW-0548">Nucleotidyltransferase</keyword>
<dbReference type="Proteomes" id="UP000193963">
    <property type="component" value="Unassembled WGS sequence"/>
</dbReference>
<proteinExistence type="predicted"/>
<keyword evidence="3" id="KW-0460">Magnesium</keyword>
<sequence>MRDRPAALMLFAAGLGTRMRPLTDDRPKPLVEIAGRPLIDHALAQRGDLRLKTVANAHYRAEQVEAHFDGSDVTVLREAPAILDTGGGLRNALPALGEGAVFTLNTDAVWKGPAALPLLARAWDPAKMDALLLCVPRDQTRGHTGPGDFTTDEEGRGSPGPGAIYSGAQIIDTRLMDGIEGPAFSMWELWRRALAHDRLYLLAYPGLWCDVGRPDCIPMAEDMLADD</sequence>
<dbReference type="InterPro" id="IPR029044">
    <property type="entry name" value="Nucleotide-diphossugar_trans"/>
</dbReference>
<protein>
    <submittedName>
        <fullName evidence="6">Bifunctional protein GlmU</fullName>
        <ecNumber evidence="6">2.3.1.157</ecNumber>
    </submittedName>
</protein>
<dbReference type="PANTHER" id="PTHR43584">
    <property type="entry name" value="NUCLEOTIDYL TRANSFERASE"/>
    <property type="match status" value="1"/>
</dbReference>
<dbReference type="InterPro" id="IPR025877">
    <property type="entry name" value="MobA-like_NTP_Trfase"/>
</dbReference>
<organism evidence="6 7">
    <name type="scientific">Pseudooceanicola marinus</name>
    <dbReference type="NCBI Taxonomy" id="396013"/>
    <lineage>
        <taxon>Bacteria</taxon>
        <taxon>Pseudomonadati</taxon>
        <taxon>Pseudomonadota</taxon>
        <taxon>Alphaproteobacteria</taxon>
        <taxon>Rhodobacterales</taxon>
        <taxon>Paracoccaceae</taxon>
        <taxon>Pseudooceanicola</taxon>
    </lineage>
</organism>
<dbReference type="RefSeq" id="WP_085889522.1">
    <property type="nucleotide sequence ID" value="NZ_FWFN01000008.1"/>
</dbReference>
<name>A0A1X7A0W2_9RHOB</name>
<accession>A0A1X7A0W2</accession>
<evidence type="ECO:0000256" key="2">
    <source>
        <dbReference type="ARBA" id="ARBA00022695"/>
    </source>
</evidence>
<dbReference type="EMBL" id="FWFN01000008">
    <property type="protein sequence ID" value="SLN67430.1"/>
    <property type="molecule type" value="Genomic_DNA"/>
</dbReference>
<feature type="region of interest" description="Disordered" evidence="4">
    <location>
        <begin position="142"/>
        <end position="162"/>
    </location>
</feature>
<evidence type="ECO:0000259" key="5">
    <source>
        <dbReference type="Pfam" id="PF12804"/>
    </source>
</evidence>
<dbReference type="OrthoDB" id="9788272at2"/>
<gene>
    <name evidence="6" type="primary">glmU_2</name>
    <name evidence="6" type="ORF">PSM7751_03490</name>
</gene>
<dbReference type="EC" id="2.3.1.157" evidence="6"/>